<keyword evidence="1" id="KW-0472">Membrane</keyword>
<evidence type="ECO:0000313" key="3">
    <source>
        <dbReference type="Proteomes" id="UP001165240"/>
    </source>
</evidence>
<feature type="transmembrane region" description="Helical" evidence="1">
    <location>
        <begin position="49"/>
        <end position="71"/>
    </location>
</feature>
<protein>
    <recommendedName>
        <fullName evidence="4">NADH dehydrogenase subunit 6</fullName>
    </recommendedName>
</protein>
<name>A0AAX6BDI3_PRIMG</name>
<evidence type="ECO:0000313" key="2">
    <source>
        <dbReference type="EMBL" id="GMG71811.1"/>
    </source>
</evidence>
<comment type="caution">
    <text evidence="2">The sequence shown here is derived from an EMBL/GenBank/DDBJ whole genome shotgun (WGS) entry which is preliminary data.</text>
</comment>
<reference evidence="2" key="1">
    <citation type="journal article" date="2024" name="Appl Microbiol">
        <title>Effect of kuratsuki Bacillus and Priestia on Taste of Sake.</title>
        <authorList>
            <person name="Kobayashi K."/>
            <person name="Nishida H."/>
        </authorList>
    </citation>
    <scope>NUCLEOTIDE SEQUENCE</scope>
    <source>
        <strain evidence="2">B-12</strain>
    </source>
</reference>
<feature type="transmembrane region" description="Helical" evidence="1">
    <location>
        <begin position="12"/>
        <end position="37"/>
    </location>
</feature>
<dbReference type="Proteomes" id="UP001165240">
    <property type="component" value="Unassembled WGS sequence"/>
</dbReference>
<evidence type="ECO:0008006" key="4">
    <source>
        <dbReference type="Google" id="ProtNLM"/>
    </source>
</evidence>
<keyword evidence="1" id="KW-1133">Transmembrane helix</keyword>
<evidence type="ECO:0000256" key="1">
    <source>
        <dbReference type="SAM" id="Phobius"/>
    </source>
</evidence>
<proteinExistence type="predicted"/>
<accession>A0AAX6BDI3</accession>
<dbReference type="EMBL" id="BSYK01000001">
    <property type="protein sequence ID" value="GMG71811.1"/>
    <property type="molecule type" value="Genomic_DNA"/>
</dbReference>
<sequence>MSLIYNIVSSLLILILMGIYTPLWAVIIILPFMGFFFAMTLEDGGSYDFFTPMIMMGIIIVTLAISISLVIGKYIL</sequence>
<gene>
    <name evidence="2" type="ORF">ShirakiTB12_02790</name>
</gene>
<dbReference type="RefSeq" id="WP_205663788.1">
    <property type="nucleotide sequence ID" value="NZ_BSYK01000001.1"/>
</dbReference>
<organism evidence="2 3">
    <name type="scientific">Priestia megaterium</name>
    <name type="common">Bacillus megaterium</name>
    <dbReference type="NCBI Taxonomy" id="1404"/>
    <lineage>
        <taxon>Bacteria</taxon>
        <taxon>Bacillati</taxon>
        <taxon>Bacillota</taxon>
        <taxon>Bacilli</taxon>
        <taxon>Bacillales</taxon>
        <taxon>Bacillaceae</taxon>
        <taxon>Priestia</taxon>
    </lineage>
</organism>
<keyword evidence="1" id="KW-0812">Transmembrane</keyword>
<dbReference type="AlphaFoldDB" id="A0AAX6BDI3"/>